<organism evidence="2 3">
    <name type="scientific">Variovorax paradoxus</name>
    <dbReference type="NCBI Taxonomy" id="34073"/>
    <lineage>
        <taxon>Bacteria</taxon>
        <taxon>Pseudomonadati</taxon>
        <taxon>Pseudomonadota</taxon>
        <taxon>Betaproteobacteria</taxon>
        <taxon>Burkholderiales</taxon>
        <taxon>Comamonadaceae</taxon>
        <taxon>Variovorax</taxon>
    </lineage>
</organism>
<evidence type="ECO:0000313" key="2">
    <source>
        <dbReference type="EMBL" id="KIQ37189.1"/>
    </source>
</evidence>
<dbReference type="PROSITE" id="PS51819">
    <property type="entry name" value="VOC"/>
    <property type="match status" value="1"/>
</dbReference>
<comment type="caution">
    <text evidence="2">The sequence shown here is derived from an EMBL/GenBank/DDBJ whole genome shotgun (WGS) entry which is preliminary data.</text>
</comment>
<dbReference type="PANTHER" id="PTHR35006:SF2">
    <property type="entry name" value="GLYOXALASE FAMILY PROTEIN (AFU_ORTHOLOGUE AFUA_5G14830)"/>
    <property type="match status" value="1"/>
</dbReference>
<protein>
    <recommendedName>
        <fullName evidence="1">VOC domain-containing protein</fullName>
    </recommendedName>
</protein>
<dbReference type="InterPro" id="IPR004360">
    <property type="entry name" value="Glyas_Fos-R_dOase_dom"/>
</dbReference>
<dbReference type="InterPro" id="IPR029068">
    <property type="entry name" value="Glyas_Bleomycin-R_OHBP_Dase"/>
</dbReference>
<evidence type="ECO:0000313" key="3">
    <source>
        <dbReference type="Proteomes" id="UP000032067"/>
    </source>
</evidence>
<dbReference type="CDD" id="cd07262">
    <property type="entry name" value="VOC_like"/>
    <property type="match status" value="1"/>
</dbReference>
<gene>
    <name evidence="2" type="ORF">RT97_00750</name>
</gene>
<sequence>MFDHIGFRVRDLRASRRFYEAVAASVGLQVADNSDTSFLVIRSTDERMPFIWIGTEEPKFWTAGNRVSNSPIHVAFSARSEAQVDAFHEAALRAGGTDNGKPGPRGPEEAHYYGAYVLDPDGNNIEAGFRGPA</sequence>
<name>A0A0D0N267_VARPD</name>
<dbReference type="SUPFAM" id="SSF54593">
    <property type="entry name" value="Glyoxalase/Bleomycin resistance protein/Dihydroxybiphenyl dioxygenase"/>
    <property type="match status" value="1"/>
</dbReference>
<dbReference type="AlphaFoldDB" id="A0A0D0N267"/>
<accession>A0A0D0N267</accession>
<dbReference type="InterPro" id="IPR037523">
    <property type="entry name" value="VOC_core"/>
</dbReference>
<proteinExistence type="predicted"/>
<dbReference type="Proteomes" id="UP000032067">
    <property type="component" value="Unassembled WGS sequence"/>
</dbReference>
<feature type="domain" description="VOC" evidence="1">
    <location>
        <begin position="1"/>
        <end position="130"/>
    </location>
</feature>
<dbReference type="Gene3D" id="3.10.180.10">
    <property type="entry name" value="2,3-Dihydroxybiphenyl 1,2-Dioxygenase, domain 1"/>
    <property type="match status" value="1"/>
</dbReference>
<dbReference type="PANTHER" id="PTHR35006">
    <property type="entry name" value="GLYOXALASE FAMILY PROTEIN (AFU_ORTHOLOGUE AFUA_5G14830)"/>
    <property type="match status" value="1"/>
</dbReference>
<dbReference type="EMBL" id="JXQQ01000003">
    <property type="protein sequence ID" value="KIQ37189.1"/>
    <property type="molecule type" value="Genomic_DNA"/>
</dbReference>
<evidence type="ECO:0000259" key="1">
    <source>
        <dbReference type="PROSITE" id="PS51819"/>
    </source>
</evidence>
<dbReference type="OrthoDB" id="9800438at2"/>
<dbReference type="Pfam" id="PF00903">
    <property type="entry name" value="Glyoxalase"/>
    <property type="match status" value="1"/>
</dbReference>
<reference evidence="2 3" key="1">
    <citation type="submission" date="2014-12" db="EMBL/GenBank/DDBJ databases">
        <title>16Stimator: statistical estimation of ribosomal gene copy numbers from draft genome assemblies.</title>
        <authorList>
            <person name="Perisin M.A."/>
            <person name="Vetter M."/>
            <person name="Gilbert J.A."/>
            <person name="Bergelson J."/>
        </authorList>
    </citation>
    <scope>NUCLEOTIDE SEQUENCE [LARGE SCALE GENOMIC DNA]</scope>
    <source>
        <strain evidence="2 3">MEDvA23</strain>
    </source>
</reference>
<dbReference type="RefSeq" id="WP_042576868.1">
    <property type="nucleotide sequence ID" value="NZ_JXQQ01000003.1"/>
</dbReference>